<keyword evidence="1" id="KW-0378">Hydrolase</keyword>
<dbReference type="HOGENOM" id="CLU_099037_4_0_4"/>
<protein>
    <submittedName>
        <fullName evidence="1">Hydrogenase maturation protease</fullName>
    </submittedName>
</protein>
<dbReference type="AlphaFoldDB" id="B1Y6B0"/>
<reference evidence="1 2" key="1">
    <citation type="submission" date="2008-03" db="EMBL/GenBank/DDBJ databases">
        <title>Complete sequence of Leptothrix cholodnii SP-6.</title>
        <authorList>
            <consortium name="US DOE Joint Genome Institute"/>
            <person name="Copeland A."/>
            <person name="Lucas S."/>
            <person name="Lapidus A."/>
            <person name="Glavina del Rio T."/>
            <person name="Dalin E."/>
            <person name="Tice H."/>
            <person name="Bruce D."/>
            <person name="Goodwin L."/>
            <person name="Pitluck S."/>
            <person name="Chertkov O."/>
            <person name="Brettin T."/>
            <person name="Detter J.C."/>
            <person name="Han C."/>
            <person name="Kuske C.R."/>
            <person name="Schmutz J."/>
            <person name="Larimer F."/>
            <person name="Land M."/>
            <person name="Hauser L."/>
            <person name="Kyrpides N."/>
            <person name="Lykidis A."/>
            <person name="Emerson D."/>
            <person name="Richardson P."/>
        </authorList>
    </citation>
    <scope>NUCLEOTIDE SEQUENCE [LARGE SCALE GENOMIC DNA]</scope>
    <source>
        <strain evidence="2">ATCC 51168 / LMG 8142 / SP-6</strain>
    </source>
</reference>
<gene>
    <name evidence="1" type="ordered locus">Lcho_1347</name>
</gene>
<dbReference type="Pfam" id="PF01750">
    <property type="entry name" value="HycI"/>
    <property type="match status" value="1"/>
</dbReference>
<dbReference type="GO" id="GO:0004175">
    <property type="term" value="F:endopeptidase activity"/>
    <property type="evidence" value="ECO:0007669"/>
    <property type="project" value="TreeGrafter"/>
</dbReference>
<dbReference type="PANTHER" id="PTHR30302:SF4">
    <property type="entry name" value="HYDROGENASE 3 MATURATION PROTEASE"/>
    <property type="match status" value="1"/>
</dbReference>
<dbReference type="Gene3D" id="3.40.50.1450">
    <property type="entry name" value="HybD-like"/>
    <property type="match status" value="1"/>
</dbReference>
<organism evidence="1 2">
    <name type="scientific">Leptothrix cholodnii (strain ATCC 51168 / LMG 8142 / SP-6)</name>
    <name type="common">Leptothrix discophora (strain SP-6)</name>
    <dbReference type="NCBI Taxonomy" id="395495"/>
    <lineage>
        <taxon>Bacteria</taxon>
        <taxon>Pseudomonadati</taxon>
        <taxon>Pseudomonadota</taxon>
        <taxon>Betaproteobacteria</taxon>
        <taxon>Burkholderiales</taxon>
        <taxon>Sphaerotilaceae</taxon>
        <taxon>Leptothrix</taxon>
    </lineage>
</organism>
<evidence type="ECO:0000313" key="2">
    <source>
        <dbReference type="Proteomes" id="UP000001693"/>
    </source>
</evidence>
<dbReference type="KEGG" id="lch:Lcho_1347"/>
<evidence type="ECO:0000313" key="1">
    <source>
        <dbReference type="EMBL" id="ACB33615.1"/>
    </source>
</evidence>
<dbReference type="GO" id="GO:0016485">
    <property type="term" value="P:protein processing"/>
    <property type="evidence" value="ECO:0007669"/>
    <property type="project" value="TreeGrafter"/>
</dbReference>
<proteinExistence type="predicted"/>
<accession>B1Y6B0</accession>
<dbReference type="eggNOG" id="COG0680">
    <property type="taxonomic scope" value="Bacteria"/>
</dbReference>
<dbReference type="OrthoDB" id="9808862at2"/>
<sequence length="153" mass="16247">MRRHLLCFGNELHGDDGFGPAVGRRLLAQPLPRPWELHQIGTRGLDALSLLLDCEAAIVIDAAAPHGQPGRLRELDVSAVATEASIVGHGMGLGFVLRALQASGEPRPALRILTAEMADVSPFRMSLSPAVAEAVDAAVVQIRLWMSDDAAPC</sequence>
<dbReference type="NCBIfam" id="TIGR00072">
    <property type="entry name" value="hydrog_prot"/>
    <property type="match status" value="1"/>
</dbReference>
<dbReference type="Proteomes" id="UP000001693">
    <property type="component" value="Chromosome"/>
</dbReference>
<dbReference type="RefSeq" id="WP_012346377.1">
    <property type="nucleotide sequence ID" value="NC_010524.1"/>
</dbReference>
<dbReference type="PANTHER" id="PTHR30302">
    <property type="entry name" value="HYDROGENASE 1 MATURATION PROTEASE"/>
    <property type="match status" value="1"/>
</dbReference>
<dbReference type="EMBL" id="CP001013">
    <property type="protein sequence ID" value="ACB33615.1"/>
    <property type="molecule type" value="Genomic_DNA"/>
</dbReference>
<dbReference type="CDD" id="cd00518">
    <property type="entry name" value="H2MP"/>
    <property type="match status" value="1"/>
</dbReference>
<name>B1Y6B0_LEPCP</name>
<dbReference type="InterPro" id="IPR000671">
    <property type="entry name" value="Peptidase_A31"/>
</dbReference>
<keyword evidence="2" id="KW-1185">Reference proteome</keyword>
<dbReference type="GO" id="GO:0008047">
    <property type="term" value="F:enzyme activator activity"/>
    <property type="evidence" value="ECO:0007669"/>
    <property type="project" value="InterPro"/>
</dbReference>
<dbReference type="SUPFAM" id="SSF53163">
    <property type="entry name" value="HybD-like"/>
    <property type="match status" value="1"/>
</dbReference>
<dbReference type="InterPro" id="IPR023430">
    <property type="entry name" value="Pept_HybD-like_dom_sf"/>
</dbReference>
<keyword evidence="1" id="KW-0645">Protease</keyword>
<dbReference type="STRING" id="395495.Lcho_1347"/>